<organism evidence="3 4">
    <name type="scientific">Trametes pubescens</name>
    <name type="common">White-rot fungus</name>
    <dbReference type="NCBI Taxonomy" id="154538"/>
    <lineage>
        <taxon>Eukaryota</taxon>
        <taxon>Fungi</taxon>
        <taxon>Dikarya</taxon>
        <taxon>Basidiomycota</taxon>
        <taxon>Agaricomycotina</taxon>
        <taxon>Agaricomycetes</taxon>
        <taxon>Polyporales</taxon>
        <taxon>Polyporaceae</taxon>
        <taxon>Trametes</taxon>
    </lineage>
</organism>
<comment type="similarity">
    <text evidence="1">Belongs to the gemin-2 family.</text>
</comment>
<dbReference type="OMA" id="YFTHWIN"/>
<evidence type="ECO:0000256" key="1">
    <source>
        <dbReference type="ARBA" id="ARBA00025758"/>
    </source>
</evidence>
<reference evidence="3 4" key="1">
    <citation type="submission" date="2016-10" db="EMBL/GenBank/DDBJ databases">
        <title>Genome sequence of the basidiomycete white-rot fungus Trametes pubescens.</title>
        <authorList>
            <person name="Makela M.R."/>
            <person name="Granchi Z."/>
            <person name="Peng M."/>
            <person name="De Vries R.P."/>
            <person name="Grigoriev I."/>
            <person name="Riley R."/>
            <person name="Hilden K."/>
        </authorList>
    </citation>
    <scope>NUCLEOTIDE SEQUENCE [LARGE SCALE GENOMIC DNA]</scope>
    <source>
        <strain evidence="3 4">FBCC735</strain>
    </source>
</reference>
<dbReference type="GO" id="GO:0030532">
    <property type="term" value="C:small nuclear ribonucleoprotein complex"/>
    <property type="evidence" value="ECO:0007669"/>
    <property type="project" value="InterPro"/>
</dbReference>
<name>A0A1M2VRW3_TRAPU</name>
<feature type="region of interest" description="Disordered" evidence="2">
    <location>
        <begin position="191"/>
        <end position="228"/>
    </location>
</feature>
<dbReference type="EMBL" id="MNAD01000785">
    <property type="protein sequence ID" value="OJT10359.1"/>
    <property type="molecule type" value="Genomic_DNA"/>
</dbReference>
<comment type="caution">
    <text evidence="3">The sequence shown here is derived from an EMBL/GenBank/DDBJ whole genome shotgun (WGS) entry which is preliminary data.</text>
</comment>
<feature type="region of interest" description="Disordered" evidence="2">
    <location>
        <begin position="1"/>
        <end position="25"/>
    </location>
</feature>
<dbReference type="InterPro" id="IPR035426">
    <property type="entry name" value="Gemin2/Brr1"/>
</dbReference>
<feature type="compositionally biased region" description="Polar residues" evidence="2">
    <location>
        <begin position="191"/>
        <end position="200"/>
    </location>
</feature>
<protein>
    <submittedName>
        <fullName evidence="3">Uncharacterized protein</fullName>
    </submittedName>
</protein>
<accession>A0A1M2VRW3</accession>
<feature type="region of interest" description="Disordered" evidence="2">
    <location>
        <begin position="64"/>
        <end position="92"/>
    </location>
</feature>
<feature type="compositionally biased region" description="Acidic residues" evidence="2">
    <location>
        <begin position="11"/>
        <end position="20"/>
    </location>
</feature>
<evidence type="ECO:0000256" key="2">
    <source>
        <dbReference type="SAM" id="MobiDB-lite"/>
    </source>
</evidence>
<dbReference type="GO" id="GO:0032797">
    <property type="term" value="C:SMN complex"/>
    <property type="evidence" value="ECO:0007669"/>
    <property type="project" value="TreeGrafter"/>
</dbReference>
<dbReference type="Gene3D" id="1.20.58.1070">
    <property type="match status" value="1"/>
</dbReference>
<dbReference type="Pfam" id="PF04938">
    <property type="entry name" value="SIP1"/>
    <property type="match status" value="1"/>
</dbReference>
<dbReference type="OrthoDB" id="428895at2759"/>
<evidence type="ECO:0000313" key="4">
    <source>
        <dbReference type="Proteomes" id="UP000184267"/>
    </source>
</evidence>
<dbReference type="PRINTS" id="PR02039">
    <property type="entry name" value="SPLICEFRBRR1"/>
</dbReference>
<dbReference type="AlphaFoldDB" id="A0A1M2VRW3"/>
<gene>
    <name evidence="3" type="ORF">TRAPUB_13118</name>
</gene>
<dbReference type="PANTHER" id="PTHR12794:SF0">
    <property type="entry name" value="GEM-ASSOCIATED PROTEIN 2"/>
    <property type="match status" value="1"/>
</dbReference>
<dbReference type="Proteomes" id="UP000184267">
    <property type="component" value="Unassembled WGS sequence"/>
</dbReference>
<sequence>MSLQTKRKYEELDDSDDEEPTLGRQVLPVANLPETFDGVPVDGLQYLFMVRRDARQLPHVTRVANPYDVPEDPSAAPHPGSSGSTPHRDLLPSEAWRETFVRRFKNFRKNSTQPTVRVHIPDPSSSTLPSMKERDLWWAFLAGRPESEWNPPKKPKQPKVSRWQKRAQGARFADDIQENASLSYEVHQSGVSEAGPSNMSFEMEAGPSTPGAGARSLPTPSGTPAPPDLPVDSLLLDAEASFVQEAPTKIVAREPTPNLLQHIDHRYAVHLLMYFTHWITLRVEQSSLPLTVITKSHARWMFALLSRVDDWISSDETSLLRNLARACISLMGEIRRRRAAQNGSEAGEVPEEASMIDDASCWMVIGVITGVWGQHDLWMDAEELLSKVETQAEAEADSNLV</sequence>
<evidence type="ECO:0000313" key="3">
    <source>
        <dbReference type="EMBL" id="OJT10359.1"/>
    </source>
</evidence>
<keyword evidence="4" id="KW-1185">Reference proteome</keyword>
<dbReference type="PANTHER" id="PTHR12794">
    <property type="entry name" value="GEMIN2"/>
    <property type="match status" value="1"/>
</dbReference>
<dbReference type="GO" id="GO:0000387">
    <property type="term" value="P:spliceosomal snRNP assembly"/>
    <property type="evidence" value="ECO:0007669"/>
    <property type="project" value="InterPro"/>
</dbReference>
<feature type="compositionally biased region" description="Low complexity" evidence="2">
    <location>
        <begin position="73"/>
        <end position="85"/>
    </location>
</feature>
<proteinExistence type="inferred from homology"/>
<dbReference type="InterPro" id="IPR023251">
    <property type="entry name" value="Brr1"/>
</dbReference>